<evidence type="ECO:0000313" key="3">
    <source>
        <dbReference type="Proteomes" id="UP000198959"/>
    </source>
</evidence>
<dbReference type="EMBL" id="FMHW01000002">
    <property type="protein sequence ID" value="SCL30338.1"/>
    <property type="molecule type" value="Genomic_DNA"/>
</dbReference>
<dbReference type="OrthoDB" id="3319826at2"/>
<dbReference type="InterPro" id="IPR016024">
    <property type="entry name" value="ARM-type_fold"/>
</dbReference>
<evidence type="ECO:0000313" key="2">
    <source>
        <dbReference type="EMBL" id="SCL30338.1"/>
    </source>
</evidence>
<dbReference type="STRING" id="145854.GA0074692_2907"/>
<proteinExistence type="predicted"/>
<reference evidence="3" key="1">
    <citation type="submission" date="2016-06" db="EMBL/GenBank/DDBJ databases">
        <authorList>
            <person name="Varghese N."/>
            <person name="Submissions Spin"/>
        </authorList>
    </citation>
    <scope>NUCLEOTIDE SEQUENCE [LARGE SCALE GENOMIC DNA]</scope>
    <source>
        <strain evidence="3">DSM 43817</strain>
    </source>
</reference>
<dbReference type="AlphaFoldDB" id="A0A1C6SLP4"/>
<dbReference type="SUPFAM" id="SSF48371">
    <property type="entry name" value="ARM repeat"/>
    <property type="match status" value="1"/>
</dbReference>
<evidence type="ECO:0000256" key="1">
    <source>
        <dbReference type="SAM" id="MobiDB-lite"/>
    </source>
</evidence>
<dbReference type="RefSeq" id="WP_141725286.1">
    <property type="nucleotide sequence ID" value="NZ_FMHW01000002.1"/>
</dbReference>
<sequence>MSEDGYPVEDEEWAFGAGTGPEASTGSPWPSEGGASVDQVPESEVDDAPDPTATRTDDGALDEEEDEAPDPRIVISGIEDLFGRLGAVRTGNVRVRGANATGHGSVAINTLTVRAGADGSERVWCEELTTTQVREMGDGYTPAASDELLDQAVKRDPLVRLVGADGTGRYTTACLALARRYGPDRVAVLTAADLADLAGVDGLFTSGVGYVVPDPGSGVDGLVLDGLATRAANRRCTVVLLTAGGAGYGSPVSTVVHGPPAPVEVFAAQLRRHLRDDCLGGCRGQCQGDCVQSYLDECVAQPALKAYLAGTPRPWEVVQVVAAIAERTPSGSELAWALDQLLPQQVLRRAREILTPSADTHPDRADHLRAFRLSCAVLAGLTVTEIHDSACRLLRPYLDEPATNASTELRGPDLDALLGGVLAQAVVIERDDVASSRRRLRFRPAEEELRRNLLDVAWSEWAPERLLRWFGALARSADPAVRQAGAAAIGWAAGRDIGAALALVDDLARAPRAGVRQAAGIALVAMAMQRPLRYRVRTQLSRWANGRAYQRDTVARAYALGLARLWPDVALAQLRLAAQFRSQRWHNSVGRALVDIHESGQSALMLHELAQWATSGEPALCLHAARMLRLLAERWSPAPNGHWPELLHLLRTNAVSLADLAVLWRTALSLPATAYRSWRVVGYWINQADGRPEVAEACLELLRAIIVTPQLRRRLRHQVRHVWRPIMPRNRLLSAVAQLAVED</sequence>
<gene>
    <name evidence="2" type="ORF">GA0074692_2907</name>
</gene>
<organism evidence="2 3">
    <name type="scientific">Micromonospora pallida</name>
    <dbReference type="NCBI Taxonomy" id="145854"/>
    <lineage>
        <taxon>Bacteria</taxon>
        <taxon>Bacillati</taxon>
        <taxon>Actinomycetota</taxon>
        <taxon>Actinomycetes</taxon>
        <taxon>Micromonosporales</taxon>
        <taxon>Micromonosporaceae</taxon>
        <taxon>Micromonospora</taxon>
    </lineage>
</organism>
<dbReference type="Proteomes" id="UP000198959">
    <property type="component" value="Unassembled WGS sequence"/>
</dbReference>
<accession>A0A1C6SLP4</accession>
<keyword evidence="3" id="KW-1185">Reference proteome</keyword>
<protein>
    <submittedName>
        <fullName evidence="2">Uncharacterized protein</fullName>
    </submittedName>
</protein>
<feature type="compositionally biased region" description="Acidic residues" evidence="1">
    <location>
        <begin position="59"/>
        <end position="68"/>
    </location>
</feature>
<feature type="compositionally biased region" description="Acidic residues" evidence="1">
    <location>
        <begin position="1"/>
        <end position="13"/>
    </location>
</feature>
<name>A0A1C6SLP4_9ACTN</name>
<feature type="region of interest" description="Disordered" evidence="1">
    <location>
        <begin position="1"/>
        <end position="71"/>
    </location>
</feature>